<feature type="region of interest" description="Disordered" evidence="1">
    <location>
        <begin position="1"/>
        <end position="34"/>
    </location>
</feature>
<feature type="compositionally biased region" description="Low complexity" evidence="1">
    <location>
        <begin position="21"/>
        <end position="34"/>
    </location>
</feature>
<organism evidence="2 3">
    <name type="scientific">Mugilogobius chulae</name>
    <name type="common">yellowstripe goby</name>
    <dbReference type="NCBI Taxonomy" id="88201"/>
    <lineage>
        <taxon>Eukaryota</taxon>
        <taxon>Metazoa</taxon>
        <taxon>Chordata</taxon>
        <taxon>Craniata</taxon>
        <taxon>Vertebrata</taxon>
        <taxon>Euteleostomi</taxon>
        <taxon>Actinopterygii</taxon>
        <taxon>Neopterygii</taxon>
        <taxon>Teleostei</taxon>
        <taxon>Neoteleostei</taxon>
        <taxon>Acanthomorphata</taxon>
        <taxon>Gobiaria</taxon>
        <taxon>Gobiiformes</taxon>
        <taxon>Gobioidei</taxon>
        <taxon>Gobiidae</taxon>
        <taxon>Gobionellinae</taxon>
        <taxon>Mugilogobius</taxon>
    </lineage>
</organism>
<feature type="compositionally biased region" description="Pro residues" evidence="1">
    <location>
        <begin position="11"/>
        <end position="20"/>
    </location>
</feature>
<evidence type="ECO:0000313" key="3">
    <source>
        <dbReference type="Proteomes" id="UP001460270"/>
    </source>
</evidence>
<dbReference type="Proteomes" id="UP001460270">
    <property type="component" value="Unassembled WGS sequence"/>
</dbReference>
<dbReference type="AlphaFoldDB" id="A0AAW0NBR8"/>
<comment type="caution">
    <text evidence="2">The sequence shown here is derived from an EMBL/GenBank/DDBJ whole genome shotgun (WGS) entry which is preliminary data.</text>
</comment>
<proteinExistence type="predicted"/>
<accession>A0AAW0NBR8</accession>
<reference evidence="3" key="1">
    <citation type="submission" date="2024-04" db="EMBL/GenBank/DDBJ databases">
        <title>Salinicola lusitanus LLJ914,a marine bacterium isolated from the Okinawa Trough.</title>
        <authorList>
            <person name="Li J."/>
        </authorList>
    </citation>
    <scope>NUCLEOTIDE SEQUENCE [LARGE SCALE GENOMIC DNA]</scope>
</reference>
<keyword evidence="3" id="KW-1185">Reference proteome</keyword>
<name>A0AAW0NBR8_9GOBI</name>
<evidence type="ECO:0000313" key="2">
    <source>
        <dbReference type="EMBL" id="KAK7892102.1"/>
    </source>
</evidence>
<dbReference type="EMBL" id="JBBPFD010000017">
    <property type="protein sequence ID" value="KAK7892102.1"/>
    <property type="molecule type" value="Genomic_DNA"/>
</dbReference>
<feature type="compositionally biased region" description="Low complexity" evidence="1">
    <location>
        <begin position="1"/>
        <end position="10"/>
    </location>
</feature>
<gene>
    <name evidence="2" type="ORF">WMY93_024065</name>
</gene>
<evidence type="ECO:0000256" key="1">
    <source>
        <dbReference type="SAM" id="MobiDB-lite"/>
    </source>
</evidence>
<protein>
    <submittedName>
        <fullName evidence="2">Uncharacterized protein</fullName>
    </submittedName>
</protein>
<sequence>MHRPVTSPSAPSLPPPPPPAAAATGSTLTSSTSGLDSTACYTVFTRNHGSALVRMLALDLSRCFLEVHGVTEKVTHRGHKGCCLPASNL</sequence>